<dbReference type="AlphaFoldDB" id="A0A2K3PD28"/>
<sequence>MNPEKGKVDFDLSSLIDDESKRPVTRSNESVEPSLTLEVLSNDEKSSSLSHASARPLVPPGFASTMLERNTGTKISSNTHVAESYMVEGWCCIGELGL</sequence>
<gene>
    <name evidence="2" type="ORF">L195_g009838</name>
</gene>
<dbReference type="PANTHER" id="PTHR34802">
    <property type="entry name" value="CHORISMATE SYNTHASE"/>
    <property type="match status" value="1"/>
</dbReference>
<evidence type="ECO:0000256" key="1">
    <source>
        <dbReference type="SAM" id="MobiDB-lite"/>
    </source>
</evidence>
<feature type="region of interest" description="Disordered" evidence="1">
    <location>
        <begin position="42"/>
        <end position="61"/>
    </location>
</feature>
<proteinExistence type="predicted"/>
<dbReference type="Proteomes" id="UP000236291">
    <property type="component" value="Unassembled WGS sequence"/>
</dbReference>
<name>A0A2K3PD28_TRIPR</name>
<comment type="caution">
    <text evidence="2">The sequence shown here is derived from an EMBL/GenBank/DDBJ whole genome shotgun (WGS) entry which is preliminary data.</text>
</comment>
<organism evidence="2 3">
    <name type="scientific">Trifolium pratense</name>
    <name type="common">Red clover</name>
    <dbReference type="NCBI Taxonomy" id="57577"/>
    <lineage>
        <taxon>Eukaryota</taxon>
        <taxon>Viridiplantae</taxon>
        <taxon>Streptophyta</taxon>
        <taxon>Embryophyta</taxon>
        <taxon>Tracheophyta</taxon>
        <taxon>Spermatophyta</taxon>
        <taxon>Magnoliopsida</taxon>
        <taxon>eudicotyledons</taxon>
        <taxon>Gunneridae</taxon>
        <taxon>Pentapetalae</taxon>
        <taxon>rosids</taxon>
        <taxon>fabids</taxon>
        <taxon>Fabales</taxon>
        <taxon>Fabaceae</taxon>
        <taxon>Papilionoideae</taxon>
        <taxon>50 kb inversion clade</taxon>
        <taxon>NPAAA clade</taxon>
        <taxon>Hologalegina</taxon>
        <taxon>IRL clade</taxon>
        <taxon>Trifolieae</taxon>
        <taxon>Trifolium</taxon>
    </lineage>
</organism>
<feature type="compositionally biased region" description="Basic and acidic residues" evidence="1">
    <location>
        <begin position="1"/>
        <end position="10"/>
    </location>
</feature>
<reference evidence="2 3" key="1">
    <citation type="journal article" date="2014" name="Am. J. Bot.">
        <title>Genome assembly and annotation for red clover (Trifolium pratense; Fabaceae).</title>
        <authorList>
            <person name="Istvanek J."/>
            <person name="Jaros M."/>
            <person name="Krenek A."/>
            <person name="Repkova J."/>
        </authorList>
    </citation>
    <scope>NUCLEOTIDE SEQUENCE [LARGE SCALE GENOMIC DNA]</scope>
    <source>
        <strain evidence="3">cv. Tatra</strain>
        <tissue evidence="2">Young leaves</tissue>
    </source>
</reference>
<accession>A0A2K3PD28</accession>
<dbReference type="EMBL" id="ASHM01005885">
    <property type="protein sequence ID" value="PNY13189.1"/>
    <property type="molecule type" value="Genomic_DNA"/>
</dbReference>
<protein>
    <submittedName>
        <fullName evidence="2">Uncharacterized protein</fullName>
    </submittedName>
</protein>
<dbReference type="PANTHER" id="PTHR34802:SF1">
    <property type="entry name" value="CHORISMATE SYNTHASE"/>
    <property type="match status" value="1"/>
</dbReference>
<evidence type="ECO:0000313" key="3">
    <source>
        <dbReference type="Proteomes" id="UP000236291"/>
    </source>
</evidence>
<evidence type="ECO:0000313" key="2">
    <source>
        <dbReference type="EMBL" id="PNY13189.1"/>
    </source>
</evidence>
<feature type="region of interest" description="Disordered" evidence="1">
    <location>
        <begin position="1"/>
        <end position="33"/>
    </location>
</feature>
<reference evidence="2 3" key="2">
    <citation type="journal article" date="2017" name="Front. Plant Sci.">
        <title>Gene Classification and Mining of Molecular Markers Useful in Red Clover (Trifolium pratense) Breeding.</title>
        <authorList>
            <person name="Istvanek J."/>
            <person name="Dluhosova J."/>
            <person name="Dluhos P."/>
            <person name="Patkova L."/>
            <person name="Nedelnik J."/>
            <person name="Repkova J."/>
        </authorList>
    </citation>
    <scope>NUCLEOTIDE SEQUENCE [LARGE SCALE GENOMIC DNA]</scope>
    <source>
        <strain evidence="3">cv. Tatra</strain>
        <tissue evidence="2">Young leaves</tissue>
    </source>
</reference>
<dbReference type="ExpressionAtlas" id="A0A2K3PD28">
    <property type="expression patterns" value="baseline"/>
</dbReference>